<sequence length="130" mass="14864">MQYEEVQRRRRSRRRRRGMGDMFLLPSSVHKRNFEAQKVLLGFKVFRDISRIHPFGGREAVCGPRSSTHCVVSSSLHTDRVSERQTFDKSVKSYNSAASPKPLGVLASLSPYFIKQQQHKSLLLPLHGIA</sequence>
<proteinExistence type="predicted"/>
<dbReference type="AlphaFoldDB" id="A0AAV6Q643"/>
<gene>
    <name evidence="1" type="ORF">JOB18_012105</name>
</gene>
<accession>A0AAV6Q643</accession>
<name>A0AAV6Q643_SOLSE</name>
<organism evidence="1 2">
    <name type="scientific">Solea senegalensis</name>
    <name type="common">Senegalese sole</name>
    <dbReference type="NCBI Taxonomy" id="28829"/>
    <lineage>
        <taxon>Eukaryota</taxon>
        <taxon>Metazoa</taxon>
        <taxon>Chordata</taxon>
        <taxon>Craniata</taxon>
        <taxon>Vertebrata</taxon>
        <taxon>Euteleostomi</taxon>
        <taxon>Actinopterygii</taxon>
        <taxon>Neopterygii</taxon>
        <taxon>Teleostei</taxon>
        <taxon>Neoteleostei</taxon>
        <taxon>Acanthomorphata</taxon>
        <taxon>Carangaria</taxon>
        <taxon>Pleuronectiformes</taxon>
        <taxon>Pleuronectoidei</taxon>
        <taxon>Soleidae</taxon>
        <taxon>Solea</taxon>
    </lineage>
</organism>
<dbReference type="EMBL" id="JAGKHQ010000018">
    <property type="protein sequence ID" value="KAG7485522.1"/>
    <property type="molecule type" value="Genomic_DNA"/>
</dbReference>
<keyword evidence="2" id="KW-1185">Reference proteome</keyword>
<reference evidence="1 2" key="1">
    <citation type="journal article" date="2021" name="Sci. Rep.">
        <title>Chromosome anchoring in Senegalese sole (Solea senegalensis) reveals sex-associated markers and genome rearrangements in flatfish.</title>
        <authorList>
            <person name="Guerrero-Cozar I."/>
            <person name="Gomez-Garrido J."/>
            <person name="Berbel C."/>
            <person name="Martinez-Blanch J.F."/>
            <person name="Alioto T."/>
            <person name="Claros M.G."/>
            <person name="Gagnaire P.A."/>
            <person name="Manchado M."/>
        </authorList>
    </citation>
    <scope>NUCLEOTIDE SEQUENCE [LARGE SCALE GENOMIC DNA]</scope>
    <source>
        <strain evidence="1">Sse05_10M</strain>
    </source>
</reference>
<dbReference type="Proteomes" id="UP000693946">
    <property type="component" value="Linkage Group LG6"/>
</dbReference>
<evidence type="ECO:0000313" key="1">
    <source>
        <dbReference type="EMBL" id="KAG7485522.1"/>
    </source>
</evidence>
<evidence type="ECO:0000313" key="2">
    <source>
        <dbReference type="Proteomes" id="UP000693946"/>
    </source>
</evidence>
<comment type="caution">
    <text evidence="1">The sequence shown here is derived from an EMBL/GenBank/DDBJ whole genome shotgun (WGS) entry which is preliminary data.</text>
</comment>
<protein>
    <submittedName>
        <fullName evidence="1">Uncharacterized protein</fullName>
    </submittedName>
</protein>